<dbReference type="InterPro" id="IPR058766">
    <property type="entry name" value="HHH_XRCC3_RAD51B"/>
</dbReference>
<evidence type="ECO:0000313" key="12">
    <source>
        <dbReference type="Proteomes" id="UP000594262"/>
    </source>
</evidence>
<evidence type="ECO:0000256" key="7">
    <source>
        <dbReference type="ARBA" id="ARBA00023172"/>
    </source>
</evidence>
<dbReference type="GO" id="GO:0003697">
    <property type="term" value="F:single-stranded DNA binding"/>
    <property type="evidence" value="ECO:0007669"/>
    <property type="project" value="TreeGrafter"/>
</dbReference>
<dbReference type="InterPro" id="IPR020588">
    <property type="entry name" value="RecA_ATP-bd"/>
</dbReference>
<name>A0A7M5WST6_9CNID</name>
<dbReference type="PANTHER" id="PTHR46456">
    <property type="entry name" value="DNA REPAIR PROTEIN RAD51 HOMOLOG 2"/>
    <property type="match status" value="1"/>
</dbReference>
<dbReference type="OrthoDB" id="5957327at2759"/>
<keyword evidence="4" id="KW-0227">DNA damage</keyword>
<keyword evidence="7" id="KW-0233">DNA recombination</keyword>
<sequence>MANKRLNRVRGLPQENCAELAKHDVLLCKDVLTKNILELMSFGLDYNESKIVFDSVSKSVAPNSSKVSDLLEKKQQWFLSTQLAKLDQCLHGGLTSGTITELTGPPGCGKTQFCMMLASLAIMSLLSTDDLDSCVIYIDTENAFTAKRLLEISSCHIGENQTSHLDVKEIASNVVVFYESTFQEMLTRLESLETIIIERNVKLIIVDSIASLARKEFGGHNLVTERNNMLMKEATLLKYFAERFNIPVLVTNQVTTSTSSELSKDSCLIAALGNTWAHAVNTRLMIRHSNEDHSIRELLVAKSPLCPLSKFHYKIDASGIVQVDDLTI</sequence>
<dbReference type="RefSeq" id="XP_066917989.1">
    <property type="nucleotide sequence ID" value="XM_067061888.1"/>
</dbReference>
<dbReference type="RefSeq" id="XP_066917987.1">
    <property type="nucleotide sequence ID" value="XM_067061886.1"/>
</dbReference>
<keyword evidence="9" id="KW-0539">Nucleus</keyword>
<dbReference type="Proteomes" id="UP000594262">
    <property type="component" value="Unplaced"/>
</dbReference>
<dbReference type="SUPFAM" id="SSF52540">
    <property type="entry name" value="P-loop containing nucleoside triphosphate hydrolases"/>
    <property type="match status" value="1"/>
</dbReference>
<dbReference type="InterPro" id="IPR013632">
    <property type="entry name" value="Rad51_C"/>
</dbReference>
<evidence type="ECO:0000259" key="10">
    <source>
        <dbReference type="PROSITE" id="PS50162"/>
    </source>
</evidence>
<dbReference type="InterPro" id="IPR027417">
    <property type="entry name" value="P-loop_NTPase"/>
</dbReference>
<dbReference type="PIRSF" id="PIRSF005856">
    <property type="entry name" value="Rad51"/>
    <property type="match status" value="1"/>
</dbReference>
<dbReference type="Gene3D" id="3.40.50.300">
    <property type="entry name" value="P-loop containing nucleotide triphosphate hydrolases"/>
    <property type="match status" value="1"/>
</dbReference>
<evidence type="ECO:0000256" key="1">
    <source>
        <dbReference type="ARBA" id="ARBA00004123"/>
    </source>
</evidence>
<keyword evidence="6" id="KW-0238">DNA-binding</keyword>
<evidence type="ECO:0000256" key="2">
    <source>
        <dbReference type="ARBA" id="ARBA00007095"/>
    </source>
</evidence>
<dbReference type="Pfam" id="PF08423">
    <property type="entry name" value="Rad51"/>
    <property type="match status" value="1"/>
</dbReference>
<accession>A0A7M5WST6</accession>
<comment type="similarity">
    <text evidence="2">Belongs to the RecA family. RAD51 subfamily.</text>
</comment>
<evidence type="ECO:0000256" key="3">
    <source>
        <dbReference type="ARBA" id="ARBA00022741"/>
    </source>
</evidence>
<dbReference type="GO" id="GO:0005524">
    <property type="term" value="F:ATP binding"/>
    <property type="evidence" value="ECO:0007669"/>
    <property type="project" value="UniProtKB-KW"/>
</dbReference>
<dbReference type="Pfam" id="PF26169">
    <property type="entry name" value="HHH_XRCC3_RpoA"/>
    <property type="match status" value="1"/>
</dbReference>
<keyword evidence="5" id="KW-0067">ATP-binding</keyword>
<dbReference type="GO" id="GO:0003690">
    <property type="term" value="F:double-stranded DNA binding"/>
    <property type="evidence" value="ECO:0007669"/>
    <property type="project" value="TreeGrafter"/>
</dbReference>
<feature type="domain" description="RecA family profile 1" evidence="10">
    <location>
        <begin position="75"/>
        <end position="254"/>
    </location>
</feature>
<organism evidence="11 12">
    <name type="scientific">Clytia hemisphaerica</name>
    <dbReference type="NCBI Taxonomy" id="252671"/>
    <lineage>
        <taxon>Eukaryota</taxon>
        <taxon>Metazoa</taxon>
        <taxon>Cnidaria</taxon>
        <taxon>Hydrozoa</taxon>
        <taxon>Hydroidolina</taxon>
        <taxon>Leptothecata</taxon>
        <taxon>Obeliida</taxon>
        <taxon>Clytiidae</taxon>
        <taxon>Clytia</taxon>
    </lineage>
</organism>
<dbReference type="InterPro" id="IPR030548">
    <property type="entry name" value="RAD51B"/>
</dbReference>
<dbReference type="CDD" id="cd19493">
    <property type="entry name" value="Rad51B"/>
    <property type="match status" value="1"/>
</dbReference>
<dbReference type="EnsemblMetazoa" id="CLYHEMT011492.1">
    <property type="protein sequence ID" value="CLYHEMP011492.1"/>
    <property type="gene ID" value="CLYHEMG011492"/>
</dbReference>
<evidence type="ECO:0000256" key="4">
    <source>
        <dbReference type="ARBA" id="ARBA00022763"/>
    </source>
</evidence>
<dbReference type="GO" id="GO:0000724">
    <property type="term" value="P:double-strand break repair via homologous recombination"/>
    <property type="evidence" value="ECO:0007669"/>
    <property type="project" value="InterPro"/>
</dbReference>
<dbReference type="GeneID" id="136805304"/>
<dbReference type="PROSITE" id="PS50162">
    <property type="entry name" value="RECA_2"/>
    <property type="match status" value="1"/>
</dbReference>
<proteinExistence type="inferred from homology"/>
<evidence type="ECO:0000256" key="5">
    <source>
        <dbReference type="ARBA" id="ARBA00022840"/>
    </source>
</evidence>
<evidence type="ECO:0000256" key="9">
    <source>
        <dbReference type="ARBA" id="ARBA00023242"/>
    </source>
</evidence>
<keyword evidence="3" id="KW-0547">Nucleotide-binding</keyword>
<comment type="subcellular location">
    <subcellularLocation>
        <location evidence="1">Nucleus</location>
    </subcellularLocation>
</comment>
<keyword evidence="8" id="KW-0234">DNA repair</keyword>
<reference evidence="11" key="1">
    <citation type="submission" date="2021-01" db="UniProtKB">
        <authorList>
            <consortium name="EnsemblMetazoa"/>
        </authorList>
    </citation>
    <scope>IDENTIFICATION</scope>
</reference>
<dbReference type="RefSeq" id="XP_066917991.1">
    <property type="nucleotide sequence ID" value="XM_067061890.1"/>
</dbReference>
<keyword evidence="12" id="KW-1185">Reference proteome</keyword>
<protein>
    <recommendedName>
        <fullName evidence="10">RecA family profile 1 domain-containing protein</fullName>
    </recommendedName>
</protein>
<dbReference type="GO" id="GO:0033063">
    <property type="term" value="C:Rad51B-Rad51C-Rad51D-XRCC2 complex"/>
    <property type="evidence" value="ECO:0007669"/>
    <property type="project" value="InterPro"/>
</dbReference>
<dbReference type="GO" id="GO:0005657">
    <property type="term" value="C:replication fork"/>
    <property type="evidence" value="ECO:0007669"/>
    <property type="project" value="TreeGrafter"/>
</dbReference>
<dbReference type="AlphaFoldDB" id="A0A7M5WST6"/>
<dbReference type="RefSeq" id="XP_066917990.1">
    <property type="nucleotide sequence ID" value="XM_067061889.1"/>
</dbReference>
<dbReference type="InterPro" id="IPR003593">
    <property type="entry name" value="AAA+_ATPase"/>
</dbReference>
<evidence type="ECO:0000256" key="8">
    <source>
        <dbReference type="ARBA" id="ARBA00023204"/>
    </source>
</evidence>
<dbReference type="PANTHER" id="PTHR46456:SF1">
    <property type="entry name" value="DNA REPAIR PROTEIN RAD51 HOMOLOG 2"/>
    <property type="match status" value="1"/>
</dbReference>
<evidence type="ECO:0000256" key="6">
    <source>
        <dbReference type="ARBA" id="ARBA00023125"/>
    </source>
</evidence>
<dbReference type="GO" id="GO:0000400">
    <property type="term" value="F:four-way junction DNA binding"/>
    <property type="evidence" value="ECO:0007669"/>
    <property type="project" value="TreeGrafter"/>
</dbReference>
<dbReference type="SMART" id="SM00382">
    <property type="entry name" value="AAA"/>
    <property type="match status" value="1"/>
</dbReference>
<evidence type="ECO:0000313" key="11">
    <source>
        <dbReference type="EnsemblMetazoa" id="CLYHEMP011492.1"/>
    </source>
</evidence>
<dbReference type="GO" id="GO:0140664">
    <property type="term" value="F:ATP-dependent DNA damage sensor activity"/>
    <property type="evidence" value="ECO:0007669"/>
    <property type="project" value="InterPro"/>
</dbReference>
<dbReference type="InterPro" id="IPR016467">
    <property type="entry name" value="DNA_recomb/repair_RecA-like"/>
</dbReference>